<evidence type="ECO:0000313" key="2">
    <source>
        <dbReference type="EMBL" id="SPD87490.1"/>
    </source>
</evidence>
<dbReference type="EMBL" id="LT985188">
    <property type="protein sequence ID" value="SPD87490.1"/>
    <property type="molecule type" value="Genomic_DNA"/>
</dbReference>
<feature type="transmembrane region" description="Helical" evidence="1">
    <location>
        <begin position="66"/>
        <end position="86"/>
    </location>
</feature>
<dbReference type="Proteomes" id="UP000238164">
    <property type="component" value="Chromosome 1"/>
</dbReference>
<reference evidence="2 3" key="1">
    <citation type="submission" date="2018-02" db="EMBL/GenBank/DDBJ databases">
        <authorList>
            <person name="Cohen D.B."/>
            <person name="Kent A.D."/>
        </authorList>
    </citation>
    <scope>NUCLEOTIDE SEQUENCE [LARGE SCALE GENOMIC DNA]</scope>
    <source>
        <strain evidence="2">1</strain>
    </source>
</reference>
<keyword evidence="3" id="KW-1185">Reference proteome</keyword>
<sequence>MKQSWRRWAHLALAAAGVAAVLWAVVLAANPTIWCREQVMHPGEVCSNAQGTKVQTYEERYAAAQWARPVVGVVGAVVAGFGLMLYRGSRRPEPAVSSAAAGHASS</sequence>
<keyword evidence="1" id="KW-0812">Transmembrane</keyword>
<keyword evidence="1" id="KW-0472">Membrane</keyword>
<keyword evidence="1" id="KW-1133">Transmembrane helix</keyword>
<name>A0A2N9JHD6_9ACTN</name>
<gene>
    <name evidence="2" type="ORF">MPLG2_2460</name>
</gene>
<evidence type="ECO:0000313" key="3">
    <source>
        <dbReference type="Proteomes" id="UP000238164"/>
    </source>
</evidence>
<protein>
    <submittedName>
        <fullName evidence="2">Uncharacterized protein</fullName>
    </submittedName>
</protein>
<dbReference type="RefSeq" id="WP_105186210.1">
    <property type="nucleotide sequence ID" value="NZ_BAAAGO010000031.1"/>
</dbReference>
<dbReference type="KEGG" id="mgg:MPLG2_2460"/>
<evidence type="ECO:0000256" key="1">
    <source>
        <dbReference type="SAM" id="Phobius"/>
    </source>
</evidence>
<proteinExistence type="predicted"/>
<accession>A0A2N9JHD6</accession>
<organism evidence="2 3">
    <name type="scientific">Micropruina glycogenica</name>
    <dbReference type="NCBI Taxonomy" id="75385"/>
    <lineage>
        <taxon>Bacteria</taxon>
        <taxon>Bacillati</taxon>
        <taxon>Actinomycetota</taxon>
        <taxon>Actinomycetes</taxon>
        <taxon>Propionibacteriales</taxon>
        <taxon>Nocardioidaceae</taxon>
        <taxon>Micropruina</taxon>
    </lineage>
</organism>
<dbReference type="AlphaFoldDB" id="A0A2N9JHD6"/>